<dbReference type="Pfam" id="PF20258">
    <property type="entry name" value="tRNA_Me_trans_C"/>
    <property type="match status" value="1"/>
</dbReference>
<name>A0A1G1VMJ4_9BACT</name>
<evidence type="ECO:0000256" key="7">
    <source>
        <dbReference type="ARBA" id="ARBA00023157"/>
    </source>
</evidence>
<dbReference type="Gene3D" id="2.30.30.280">
    <property type="entry name" value="Adenine nucleotide alpha hydrolases-like domains"/>
    <property type="match status" value="1"/>
</dbReference>
<dbReference type="HAMAP" id="MF_00144">
    <property type="entry name" value="tRNA_thiouridyl_MnmA"/>
    <property type="match status" value="1"/>
</dbReference>
<feature type="region of interest" description="Interaction with target base in tRNA" evidence="9">
    <location>
        <begin position="89"/>
        <end position="91"/>
    </location>
</feature>
<dbReference type="InterPro" id="IPR046884">
    <property type="entry name" value="MnmA-like_central"/>
</dbReference>
<comment type="subcellular location">
    <subcellularLocation>
        <location evidence="9">Cytoplasm</location>
    </subcellularLocation>
</comment>
<feature type="site" description="Interaction with tRNA" evidence="9">
    <location>
        <position position="119"/>
    </location>
</feature>
<feature type="binding site" evidence="9">
    <location>
        <position position="33"/>
    </location>
    <ligand>
        <name>ATP</name>
        <dbReference type="ChEBI" id="CHEBI:30616"/>
    </ligand>
</feature>
<comment type="caution">
    <text evidence="12">The sequence shown here is derived from an EMBL/GenBank/DDBJ whole genome shotgun (WGS) entry which is preliminary data.</text>
</comment>
<evidence type="ECO:0000256" key="1">
    <source>
        <dbReference type="ARBA" id="ARBA00022555"/>
    </source>
</evidence>
<dbReference type="EC" id="2.8.1.13" evidence="9"/>
<evidence type="ECO:0000256" key="6">
    <source>
        <dbReference type="ARBA" id="ARBA00022884"/>
    </source>
</evidence>
<comment type="similarity">
    <text evidence="9">Belongs to the MnmA/TRMU family.</text>
</comment>
<accession>A0A1G1VMJ4</accession>
<dbReference type="GO" id="GO:0005737">
    <property type="term" value="C:cytoplasm"/>
    <property type="evidence" value="ECO:0007669"/>
    <property type="project" value="UniProtKB-SubCell"/>
</dbReference>
<organism evidence="12 13">
    <name type="scientific">Candidatus Chisholmbacteria bacterium RIFCSPHIGHO2_01_FULL_48_12</name>
    <dbReference type="NCBI Taxonomy" id="1797589"/>
    <lineage>
        <taxon>Bacteria</taxon>
        <taxon>Candidatus Chisholmiibacteriota</taxon>
    </lineage>
</organism>
<keyword evidence="5 9" id="KW-0067">ATP-binding</keyword>
<feature type="binding site" evidence="9">
    <location>
        <begin position="7"/>
        <end position="14"/>
    </location>
    <ligand>
        <name>ATP</name>
        <dbReference type="ChEBI" id="CHEBI:30616"/>
    </ligand>
</feature>
<dbReference type="GO" id="GO:0103016">
    <property type="term" value="F:tRNA-uridine 2-sulfurtransferase activity"/>
    <property type="evidence" value="ECO:0007669"/>
    <property type="project" value="UniProtKB-EC"/>
</dbReference>
<dbReference type="NCBIfam" id="TIGR00420">
    <property type="entry name" value="trmU"/>
    <property type="match status" value="1"/>
</dbReference>
<evidence type="ECO:0000313" key="12">
    <source>
        <dbReference type="EMBL" id="OGY16615.1"/>
    </source>
</evidence>
<feature type="domain" description="tRNA-specific 2-thiouridylase MnmA-like C-terminal" evidence="10">
    <location>
        <begin position="270"/>
        <end position="344"/>
    </location>
</feature>
<dbReference type="Gene3D" id="2.40.30.10">
    <property type="entry name" value="Translation factors"/>
    <property type="match status" value="1"/>
</dbReference>
<evidence type="ECO:0000256" key="8">
    <source>
        <dbReference type="ARBA" id="ARBA00051542"/>
    </source>
</evidence>
<gene>
    <name evidence="9" type="primary">mnmA</name>
    <name evidence="12" type="ORF">A2784_03760</name>
</gene>
<keyword evidence="7" id="KW-1015">Disulfide bond</keyword>
<dbReference type="InterPro" id="IPR046885">
    <property type="entry name" value="MnmA-like_C"/>
</dbReference>
<evidence type="ECO:0000256" key="9">
    <source>
        <dbReference type="HAMAP-Rule" id="MF_00144"/>
    </source>
</evidence>
<feature type="active site" description="Nucleophile" evidence="9">
    <location>
        <position position="94"/>
    </location>
</feature>
<sequence length="345" mass="38848">MKKVAVGLSGGVDSAVAAALLVDQGYDVTGVFLECWKEPGCRTDTDRKDALSVALKLGIPFKVLDFKREYKQKVVDYFYAEYKAGRTPNPDVMCNKEIKFGLFYDWCLKNSFDYVVTGHYAKIVHQVDSLVLCIPKDKHKDQTYFLYRLRQEQLPHILFPLGDWTKTEVRQEAKRRGLPVADKPDSQGICFIGEVNIQEFLRERLPVKLGEVVDTNGQVIGEHDGVWFYTIGQRHGFRTSGGRPPMYVIEKDVDKNQLVVGFGAETYQSQFQVDDCNWLISNDKFLISNKNIKVRIRHGGELIPAKLKIENSLKIGLAEPQRGVAPGQSVVLYDGDVVVGGGIIN</sequence>
<evidence type="ECO:0000256" key="2">
    <source>
        <dbReference type="ARBA" id="ARBA00022679"/>
    </source>
</evidence>
<feature type="active site" description="Cysteine persulfide intermediate" evidence="9">
    <location>
        <position position="190"/>
    </location>
</feature>
<dbReference type="Gene3D" id="3.40.50.620">
    <property type="entry name" value="HUPs"/>
    <property type="match status" value="1"/>
</dbReference>
<proteinExistence type="inferred from homology"/>
<dbReference type="AlphaFoldDB" id="A0A1G1VMJ4"/>
<feature type="binding site" evidence="9">
    <location>
        <position position="118"/>
    </location>
    <ligand>
        <name>ATP</name>
        <dbReference type="ChEBI" id="CHEBI:30616"/>
    </ligand>
</feature>
<dbReference type="PANTHER" id="PTHR11933:SF5">
    <property type="entry name" value="MITOCHONDRIAL TRNA-SPECIFIC 2-THIOURIDYLASE 1"/>
    <property type="match status" value="1"/>
</dbReference>
<dbReference type="InterPro" id="IPR014729">
    <property type="entry name" value="Rossmann-like_a/b/a_fold"/>
</dbReference>
<keyword evidence="1 9" id="KW-0820">tRNA-binding</keyword>
<dbReference type="Proteomes" id="UP000177324">
    <property type="component" value="Unassembled WGS sequence"/>
</dbReference>
<comment type="caution">
    <text evidence="9">Lacks conserved residue(s) required for the propagation of feature annotation.</text>
</comment>
<dbReference type="NCBIfam" id="NF001138">
    <property type="entry name" value="PRK00143.1"/>
    <property type="match status" value="1"/>
</dbReference>
<dbReference type="Pfam" id="PF03054">
    <property type="entry name" value="tRNA_Me_trans"/>
    <property type="match status" value="1"/>
</dbReference>
<keyword evidence="6 9" id="KW-0694">RNA-binding</keyword>
<keyword evidence="4 9" id="KW-0547">Nucleotide-binding</keyword>
<dbReference type="CDD" id="cd01998">
    <property type="entry name" value="MnmA_TRMU-like"/>
    <property type="match status" value="1"/>
</dbReference>
<evidence type="ECO:0000256" key="5">
    <source>
        <dbReference type="ARBA" id="ARBA00022840"/>
    </source>
</evidence>
<evidence type="ECO:0000259" key="11">
    <source>
        <dbReference type="Pfam" id="PF20259"/>
    </source>
</evidence>
<dbReference type="GO" id="GO:0005524">
    <property type="term" value="F:ATP binding"/>
    <property type="evidence" value="ECO:0007669"/>
    <property type="project" value="UniProtKB-KW"/>
</dbReference>
<reference evidence="12 13" key="1">
    <citation type="journal article" date="2016" name="Nat. Commun.">
        <title>Thousands of microbial genomes shed light on interconnected biogeochemical processes in an aquifer system.</title>
        <authorList>
            <person name="Anantharaman K."/>
            <person name="Brown C.T."/>
            <person name="Hug L.A."/>
            <person name="Sharon I."/>
            <person name="Castelle C.J."/>
            <person name="Probst A.J."/>
            <person name="Thomas B.C."/>
            <person name="Singh A."/>
            <person name="Wilkins M.J."/>
            <person name="Karaoz U."/>
            <person name="Brodie E.L."/>
            <person name="Williams K.H."/>
            <person name="Hubbard S.S."/>
            <person name="Banfield J.F."/>
        </authorList>
    </citation>
    <scope>NUCLEOTIDE SEQUENCE [LARGE SCALE GENOMIC DNA]</scope>
</reference>
<keyword evidence="9" id="KW-0963">Cytoplasm</keyword>
<dbReference type="PANTHER" id="PTHR11933">
    <property type="entry name" value="TRNA 5-METHYLAMINOMETHYL-2-THIOURIDYLATE -METHYLTRANSFERASE"/>
    <property type="match status" value="1"/>
</dbReference>
<dbReference type="SUPFAM" id="SSF52402">
    <property type="entry name" value="Adenine nucleotide alpha hydrolases-like"/>
    <property type="match status" value="1"/>
</dbReference>
<evidence type="ECO:0000259" key="10">
    <source>
        <dbReference type="Pfam" id="PF20258"/>
    </source>
</evidence>
<keyword evidence="3 9" id="KW-0819">tRNA processing</keyword>
<dbReference type="InterPro" id="IPR004506">
    <property type="entry name" value="MnmA-like"/>
</dbReference>
<evidence type="ECO:0000256" key="4">
    <source>
        <dbReference type="ARBA" id="ARBA00022741"/>
    </source>
</evidence>
<feature type="region of interest" description="Interaction with tRNA" evidence="9">
    <location>
        <begin position="140"/>
        <end position="142"/>
    </location>
</feature>
<evidence type="ECO:0000256" key="3">
    <source>
        <dbReference type="ARBA" id="ARBA00022694"/>
    </source>
</evidence>
<feature type="domain" description="tRNA-specific 2-thiouridylase MnmA-like central" evidence="11">
    <location>
        <begin position="198"/>
        <end position="261"/>
    </location>
</feature>
<dbReference type="EMBL" id="MHCH01000042">
    <property type="protein sequence ID" value="OGY16615.1"/>
    <property type="molecule type" value="Genomic_DNA"/>
</dbReference>
<dbReference type="STRING" id="1797589.A2784_03760"/>
<dbReference type="GO" id="GO:0000049">
    <property type="term" value="F:tRNA binding"/>
    <property type="evidence" value="ECO:0007669"/>
    <property type="project" value="UniProtKB-KW"/>
</dbReference>
<dbReference type="InterPro" id="IPR023382">
    <property type="entry name" value="MnmA-like_central_sf"/>
</dbReference>
<keyword evidence="2 9" id="KW-0808">Transferase</keyword>
<comment type="catalytic activity">
    <reaction evidence="8 9">
        <text>S-sulfanyl-L-cysteinyl-[protein] + uridine(34) in tRNA + AH2 + ATP = 2-thiouridine(34) in tRNA + L-cysteinyl-[protein] + A + AMP + diphosphate + H(+)</text>
        <dbReference type="Rhea" id="RHEA:47032"/>
        <dbReference type="Rhea" id="RHEA-COMP:10131"/>
        <dbReference type="Rhea" id="RHEA-COMP:11726"/>
        <dbReference type="Rhea" id="RHEA-COMP:11727"/>
        <dbReference type="Rhea" id="RHEA-COMP:11728"/>
        <dbReference type="ChEBI" id="CHEBI:13193"/>
        <dbReference type="ChEBI" id="CHEBI:15378"/>
        <dbReference type="ChEBI" id="CHEBI:17499"/>
        <dbReference type="ChEBI" id="CHEBI:29950"/>
        <dbReference type="ChEBI" id="CHEBI:30616"/>
        <dbReference type="ChEBI" id="CHEBI:33019"/>
        <dbReference type="ChEBI" id="CHEBI:61963"/>
        <dbReference type="ChEBI" id="CHEBI:65315"/>
        <dbReference type="ChEBI" id="CHEBI:87170"/>
        <dbReference type="ChEBI" id="CHEBI:456215"/>
        <dbReference type="EC" id="2.8.1.13"/>
    </reaction>
</comment>
<comment type="function">
    <text evidence="9">Catalyzes the 2-thiolation of uridine at the wobble position (U34) of tRNA, leading to the formation of s(2)U34.</text>
</comment>
<protein>
    <recommendedName>
        <fullName evidence="9">tRNA-specific 2-thiouridylase MnmA</fullName>
        <ecNumber evidence="9">2.8.1.13</ecNumber>
    </recommendedName>
</protein>
<dbReference type="FunFam" id="2.30.30.280:FF:000001">
    <property type="entry name" value="tRNA-specific 2-thiouridylase MnmA"/>
    <property type="match status" value="1"/>
</dbReference>
<feature type="site" description="Interaction with tRNA" evidence="9">
    <location>
        <position position="328"/>
    </location>
</feature>
<dbReference type="GO" id="GO:0002143">
    <property type="term" value="P:tRNA wobble position uridine thiolation"/>
    <property type="evidence" value="ECO:0007669"/>
    <property type="project" value="TreeGrafter"/>
</dbReference>
<evidence type="ECO:0000313" key="13">
    <source>
        <dbReference type="Proteomes" id="UP000177324"/>
    </source>
</evidence>
<dbReference type="Pfam" id="PF20259">
    <property type="entry name" value="tRNA_Me_trans_M"/>
    <property type="match status" value="1"/>
</dbReference>